<dbReference type="Pfam" id="PF01399">
    <property type="entry name" value="PCI"/>
    <property type="match status" value="1"/>
</dbReference>
<dbReference type="InterPro" id="IPR041406">
    <property type="entry name" value="CSN4_HTH"/>
</dbReference>
<dbReference type="Pfam" id="PF18420">
    <property type="entry name" value="CSN4_RPN5_eIF3a"/>
    <property type="match status" value="1"/>
</dbReference>
<keyword evidence="10" id="KW-1185">Reference proteome</keyword>
<dbReference type="GO" id="GO:0005829">
    <property type="term" value="C:cytosol"/>
    <property type="evidence" value="ECO:0007669"/>
    <property type="project" value="TreeGrafter"/>
</dbReference>
<comment type="similarity">
    <text evidence="3">Belongs to the CSN4 family.</text>
</comment>
<evidence type="ECO:0000256" key="1">
    <source>
        <dbReference type="ARBA" id="ARBA00004123"/>
    </source>
</evidence>
<evidence type="ECO:0000256" key="3">
    <source>
        <dbReference type="ARBA" id="ARBA00010417"/>
    </source>
</evidence>
<dbReference type="InterPro" id="IPR000717">
    <property type="entry name" value="PCI_dom"/>
</dbReference>
<sequence>MNSAKPNQKMPNFRIKNLMSFRLRNILDDILSMTGTDLIESFKIFLEVILHQQVSLVIARHILGDVVGQLTNLCDEMFTTLSHIVLDHVQDRAVSFEEQVCSLRLRLADMYEQNENWRQAAKVLLEIPFETSQIQYMPDYKLHIYLRISKMLLEDGDPVQAEAYINRASQLQSETKNTELLVLYKLGYVRVLDHRRKFIEAAQRYNELSFRTVAPDREPLATLKSALICTVLASAGQQRSRMLALLFKDERYQQLPAYAILEKMHLDRIIRRSELKELEEILQPHQKARTVDGCSILDRAVFEHNLLSASKLYNNITFEELGALLEIRPSNAERIARQMITENRLSGYIDQIDRIVYFETRENLPLWDKRIQSLCFHVNKIIENIKVAEPDWMIELMNEKVTL</sequence>
<dbReference type="AlphaFoldDB" id="A0A9Q0N6A7"/>
<dbReference type="PROSITE" id="PS50250">
    <property type="entry name" value="PCI"/>
    <property type="match status" value="1"/>
</dbReference>
<dbReference type="InterPro" id="IPR036390">
    <property type="entry name" value="WH_DNA-bd_sf"/>
</dbReference>
<dbReference type="EMBL" id="WJQU01000002">
    <property type="protein sequence ID" value="KAJ6643686.1"/>
    <property type="molecule type" value="Genomic_DNA"/>
</dbReference>
<evidence type="ECO:0000313" key="9">
    <source>
        <dbReference type="EMBL" id="KAJ6643686.1"/>
    </source>
</evidence>
<organism evidence="9 10">
    <name type="scientific">Pseudolycoriella hygida</name>
    <dbReference type="NCBI Taxonomy" id="35572"/>
    <lineage>
        <taxon>Eukaryota</taxon>
        <taxon>Metazoa</taxon>
        <taxon>Ecdysozoa</taxon>
        <taxon>Arthropoda</taxon>
        <taxon>Hexapoda</taxon>
        <taxon>Insecta</taxon>
        <taxon>Pterygota</taxon>
        <taxon>Neoptera</taxon>
        <taxon>Endopterygota</taxon>
        <taxon>Diptera</taxon>
        <taxon>Nematocera</taxon>
        <taxon>Sciaroidea</taxon>
        <taxon>Sciaridae</taxon>
        <taxon>Pseudolycoriella</taxon>
    </lineage>
</organism>
<dbReference type="Gene3D" id="1.10.10.10">
    <property type="entry name" value="Winged helix-like DNA-binding domain superfamily/Winged helix DNA-binding domain"/>
    <property type="match status" value="1"/>
</dbReference>
<dbReference type="Proteomes" id="UP001151699">
    <property type="component" value="Chromosome B"/>
</dbReference>
<dbReference type="FunFam" id="1.10.10.10:FF:000658">
    <property type="entry name" value="COP9 signalosome complex subunit 4, putative"/>
    <property type="match status" value="1"/>
</dbReference>
<proteinExistence type="inferred from homology"/>
<gene>
    <name evidence="9" type="primary">CSN4_1</name>
    <name evidence="9" type="ORF">Bhyg_08651</name>
</gene>
<dbReference type="OrthoDB" id="295656at2759"/>
<name>A0A9Q0N6A7_9DIPT</name>
<dbReference type="InterPro" id="IPR054559">
    <property type="entry name" value="PSMD12-CSN4-like_N"/>
</dbReference>
<dbReference type="Pfam" id="PF22241">
    <property type="entry name" value="PSMD12-CSN4_N"/>
    <property type="match status" value="1"/>
</dbReference>
<dbReference type="SMART" id="SM00088">
    <property type="entry name" value="PINT"/>
    <property type="match status" value="1"/>
</dbReference>
<keyword evidence="5" id="KW-0963">Cytoplasm</keyword>
<evidence type="ECO:0000256" key="7">
    <source>
        <dbReference type="ARBA" id="ARBA00023242"/>
    </source>
</evidence>
<dbReference type="PANTHER" id="PTHR10855:SF2">
    <property type="entry name" value="COP9 SIGNALOSOME COMPLEX SUBUNIT 4"/>
    <property type="match status" value="1"/>
</dbReference>
<dbReference type="InterPro" id="IPR011990">
    <property type="entry name" value="TPR-like_helical_dom_sf"/>
</dbReference>
<dbReference type="InterPro" id="IPR036388">
    <property type="entry name" value="WH-like_DNA-bd_sf"/>
</dbReference>
<reference evidence="9" key="1">
    <citation type="submission" date="2022-07" db="EMBL/GenBank/DDBJ databases">
        <authorList>
            <person name="Trinca V."/>
            <person name="Uliana J.V.C."/>
            <person name="Torres T.T."/>
            <person name="Ward R.J."/>
            <person name="Monesi N."/>
        </authorList>
    </citation>
    <scope>NUCLEOTIDE SEQUENCE</scope>
    <source>
        <strain evidence="9">HSMRA1968</strain>
        <tissue evidence="9">Whole embryos</tissue>
    </source>
</reference>
<dbReference type="SUPFAM" id="SSF46785">
    <property type="entry name" value="Winged helix' DNA-binding domain"/>
    <property type="match status" value="1"/>
</dbReference>
<evidence type="ECO:0000259" key="8">
    <source>
        <dbReference type="PROSITE" id="PS50250"/>
    </source>
</evidence>
<evidence type="ECO:0000256" key="5">
    <source>
        <dbReference type="ARBA" id="ARBA00022490"/>
    </source>
</evidence>
<dbReference type="PANTHER" id="PTHR10855">
    <property type="entry name" value="26S PROTEASOME NON-ATPASE REGULATORY SUBUNIT 12/COP9 SIGNALOSOME COMPLEX SUBUNIT 4"/>
    <property type="match status" value="1"/>
</dbReference>
<keyword evidence="6" id="KW-0736">Signalosome</keyword>
<keyword evidence="7" id="KW-0539">Nucleus</keyword>
<comment type="subcellular location">
    <subcellularLocation>
        <location evidence="2">Cytoplasm</location>
    </subcellularLocation>
    <subcellularLocation>
        <location evidence="1">Nucleus</location>
    </subcellularLocation>
</comment>
<evidence type="ECO:0000256" key="6">
    <source>
        <dbReference type="ARBA" id="ARBA00022790"/>
    </source>
</evidence>
<comment type="caution">
    <text evidence="9">The sequence shown here is derived from an EMBL/GenBank/DDBJ whole genome shotgun (WGS) entry which is preliminary data.</text>
</comment>
<feature type="domain" description="PCI" evidence="8">
    <location>
        <begin position="197"/>
        <end position="363"/>
    </location>
</feature>
<dbReference type="SUPFAM" id="SSF48452">
    <property type="entry name" value="TPR-like"/>
    <property type="match status" value="1"/>
</dbReference>
<evidence type="ECO:0000256" key="2">
    <source>
        <dbReference type="ARBA" id="ARBA00004496"/>
    </source>
</evidence>
<dbReference type="InterPro" id="IPR040134">
    <property type="entry name" value="PSMD12/CSN4"/>
</dbReference>
<accession>A0A9Q0N6A7</accession>
<evidence type="ECO:0000313" key="10">
    <source>
        <dbReference type="Proteomes" id="UP001151699"/>
    </source>
</evidence>
<dbReference type="GO" id="GO:0008180">
    <property type="term" value="C:COP9 signalosome"/>
    <property type="evidence" value="ECO:0007669"/>
    <property type="project" value="UniProtKB-KW"/>
</dbReference>
<protein>
    <recommendedName>
        <fullName evidence="4">COP9 signalosome complex subunit 4</fullName>
    </recommendedName>
</protein>
<evidence type="ECO:0000256" key="4">
    <source>
        <dbReference type="ARBA" id="ARBA00014881"/>
    </source>
</evidence>